<dbReference type="InterPro" id="IPR045843">
    <property type="entry name" value="IND-like"/>
</dbReference>
<feature type="compositionally biased region" description="Basic and acidic residues" evidence="6">
    <location>
        <begin position="140"/>
        <end position="149"/>
    </location>
</feature>
<proteinExistence type="predicted"/>
<reference evidence="8" key="1">
    <citation type="submission" date="2023-10" db="EMBL/GenBank/DDBJ databases">
        <title>Chromosome-level genome of the transformable northern wattle, Acacia crassicarpa.</title>
        <authorList>
            <person name="Massaro I."/>
            <person name="Sinha N.R."/>
            <person name="Poethig S."/>
            <person name="Leichty A.R."/>
        </authorList>
    </citation>
    <scope>NUCLEOTIDE SEQUENCE</scope>
    <source>
        <strain evidence="8">Acra3RX</strain>
        <tissue evidence="8">Leaf</tissue>
    </source>
</reference>
<dbReference type="GO" id="GO:0048766">
    <property type="term" value="P:root hair initiation"/>
    <property type="evidence" value="ECO:0007669"/>
    <property type="project" value="UniProtKB-ARBA"/>
</dbReference>
<dbReference type="Gene3D" id="4.10.280.10">
    <property type="entry name" value="Helix-loop-helix DNA-binding domain"/>
    <property type="match status" value="1"/>
</dbReference>
<evidence type="ECO:0000256" key="1">
    <source>
        <dbReference type="ARBA" id="ARBA00004123"/>
    </source>
</evidence>
<dbReference type="InterPro" id="IPR036638">
    <property type="entry name" value="HLH_DNA-bd_sf"/>
</dbReference>
<comment type="caution">
    <text evidence="8">The sequence shown here is derived from an EMBL/GenBank/DDBJ whole genome shotgun (WGS) entry which is preliminary data.</text>
</comment>
<dbReference type="GO" id="GO:0005634">
    <property type="term" value="C:nucleus"/>
    <property type="evidence" value="ECO:0007669"/>
    <property type="project" value="UniProtKB-SubCell"/>
</dbReference>
<evidence type="ECO:0000256" key="4">
    <source>
        <dbReference type="ARBA" id="ARBA00023163"/>
    </source>
</evidence>
<comment type="subcellular location">
    <subcellularLocation>
        <location evidence="1">Nucleus</location>
    </subcellularLocation>
</comment>
<keyword evidence="9" id="KW-1185">Reference proteome</keyword>
<dbReference type="Proteomes" id="UP001293593">
    <property type="component" value="Unassembled WGS sequence"/>
</dbReference>
<dbReference type="GO" id="GO:0003677">
    <property type="term" value="F:DNA binding"/>
    <property type="evidence" value="ECO:0007669"/>
    <property type="project" value="UniProtKB-KW"/>
</dbReference>
<dbReference type="Pfam" id="PF00010">
    <property type="entry name" value="HLH"/>
    <property type="match status" value="1"/>
</dbReference>
<evidence type="ECO:0000313" key="9">
    <source>
        <dbReference type="Proteomes" id="UP001293593"/>
    </source>
</evidence>
<feature type="region of interest" description="Disordered" evidence="6">
    <location>
        <begin position="165"/>
        <end position="203"/>
    </location>
</feature>
<dbReference type="SMART" id="SM00353">
    <property type="entry name" value="HLH"/>
    <property type="match status" value="1"/>
</dbReference>
<evidence type="ECO:0000256" key="2">
    <source>
        <dbReference type="ARBA" id="ARBA00023015"/>
    </source>
</evidence>
<dbReference type="InterPro" id="IPR011598">
    <property type="entry name" value="bHLH_dom"/>
</dbReference>
<evidence type="ECO:0000313" key="8">
    <source>
        <dbReference type="EMBL" id="KAK4258834.1"/>
    </source>
</evidence>
<evidence type="ECO:0000256" key="5">
    <source>
        <dbReference type="ARBA" id="ARBA00023242"/>
    </source>
</evidence>
<dbReference type="FunFam" id="4.10.280.10:FF:000022">
    <property type="entry name" value="Basic helix-loop-helix transcription factor"/>
    <property type="match status" value="1"/>
</dbReference>
<accession>A0AAE1MBA2</accession>
<organism evidence="8 9">
    <name type="scientific">Acacia crassicarpa</name>
    <name type="common">northern wattle</name>
    <dbReference type="NCBI Taxonomy" id="499986"/>
    <lineage>
        <taxon>Eukaryota</taxon>
        <taxon>Viridiplantae</taxon>
        <taxon>Streptophyta</taxon>
        <taxon>Embryophyta</taxon>
        <taxon>Tracheophyta</taxon>
        <taxon>Spermatophyta</taxon>
        <taxon>Magnoliopsida</taxon>
        <taxon>eudicotyledons</taxon>
        <taxon>Gunneridae</taxon>
        <taxon>Pentapetalae</taxon>
        <taxon>rosids</taxon>
        <taxon>fabids</taxon>
        <taxon>Fabales</taxon>
        <taxon>Fabaceae</taxon>
        <taxon>Caesalpinioideae</taxon>
        <taxon>mimosoid clade</taxon>
        <taxon>Acacieae</taxon>
        <taxon>Acacia</taxon>
    </lineage>
</organism>
<feature type="compositionally biased region" description="Basic and acidic residues" evidence="6">
    <location>
        <begin position="121"/>
        <end position="131"/>
    </location>
</feature>
<dbReference type="PANTHER" id="PTHR45914:SF60">
    <property type="entry name" value="TRANSCRIPTION FACTOR RSL2-LIKE"/>
    <property type="match status" value="1"/>
</dbReference>
<name>A0AAE1MBA2_9FABA</name>
<dbReference type="GO" id="GO:0046983">
    <property type="term" value="F:protein dimerization activity"/>
    <property type="evidence" value="ECO:0007669"/>
    <property type="project" value="InterPro"/>
</dbReference>
<feature type="compositionally biased region" description="Basic and acidic residues" evidence="6">
    <location>
        <begin position="101"/>
        <end position="113"/>
    </location>
</feature>
<evidence type="ECO:0000259" key="7">
    <source>
        <dbReference type="PROSITE" id="PS50888"/>
    </source>
</evidence>
<keyword evidence="5" id="KW-0539">Nucleus</keyword>
<keyword evidence="4" id="KW-0804">Transcription</keyword>
<sequence length="284" mass="32260">MEPSETIISEEWSSISGFYTAQEDEFMTQFYENCSVPEDLYGNPNLLGFPSSSSSSAFWPTHFTGDDSFYFPSNVSHDPTNNNFGSISMCCEVQVSEPAQDDDHKTSNLERKRSMSSVEIQKNKRNVEPRRNNNPTCSKSNKEEERSNNDYDSLYSSRFCSSSEDDPIVASSHQEDDTNPKNNIDLKSNLKSRSNTGPSTEAQSLYARRRRLRINERLRILQNLVPSGTKVDISTMLEEAVQYVKFLQLQIKLLSSDDLWMYAPIAFNGLNIGLDLNITPTRQP</sequence>
<dbReference type="EMBL" id="JAWXYG010000011">
    <property type="protein sequence ID" value="KAK4258834.1"/>
    <property type="molecule type" value="Genomic_DNA"/>
</dbReference>
<dbReference type="SUPFAM" id="SSF47459">
    <property type="entry name" value="HLH, helix-loop-helix DNA-binding domain"/>
    <property type="match status" value="1"/>
</dbReference>
<gene>
    <name evidence="8" type="ORF">QN277_005236</name>
</gene>
<dbReference type="PROSITE" id="PS50888">
    <property type="entry name" value="BHLH"/>
    <property type="match status" value="1"/>
</dbReference>
<keyword evidence="2" id="KW-0805">Transcription regulation</keyword>
<dbReference type="PANTHER" id="PTHR45914">
    <property type="entry name" value="TRANSCRIPTION FACTOR HEC3-RELATED"/>
    <property type="match status" value="1"/>
</dbReference>
<evidence type="ECO:0000256" key="3">
    <source>
        <dbReference type="ARBA" id="ARBA00023125"/>
    </source>
</evidence>
<dbReference type="GO" id="GO:0003700">
    <property type="term" value="F:DNA-binding transcription factor activity"/>
    <property type="evidence" value="ECO:0007669"/>
    <property type="project" value="InterPro"/>
</dbReference>
<feature type="domain" description="BHLH" evidence="7">
    <location>
        <begin position="198"/>
        <end position="247"/>
    </location>
</feature>
<feature type="region of interest" description="Disordered" evidence="6">
    <location>
        <begin position="97"/>
        <end position="150"/>
    </location>
</feature>
<evidence type="ECO:0000256" key="6">
    <source>
        <dbReference type="SAM" id="MobiDB-lite"/>
    </source>
</evidence>
<feature type="compositionally biased region" description="Polar residues" evidence="6">
    <location>
        <begin position="180"/>
        <end position="203"/>
    </location>
</feature>
<protein>
    <recommendedName>
        <fullName evidence="7">BHLH domain-containing protein</fullName>
    </recommendedName>
</protein>
<keyword evidence="3" id="KW-0238">DNA-binding</keyword>
<dbReference type="AlphaFoldDB" id="A0AAE1MBA2"/>